<dbReference type="Pfam" id="PF03184">
    <property type="entry name" value="DDE_1"/>
    <property type="match status" value="1"/>
</dbReference>
<feature type="coiled-coil region" evidence="1">
    <location>
        <begin position="128"/>
        <end position="155"/>
    </location>
</feature>
<dbReference type="PANTHER" id="PTHR19303:SF73">
    <property type="entry name" value="PROTEIN PDC2"/>
    <property type="match status" value="1"/>
</dbReference>
<gene>
    <name evidence="4" type="primary">TIGD4</name>
    <name evidence="4" type="ORF">BLAG_LOCUS5711</name>
</gene>
<evidence type="ECO:0000313" key="4">
    <source>
        <dbReference type="EMBL" id="CAH1242415.1"/>
    </source>
</evidence>
<evidence type="ECO:0000256" key="1">
    <source>
        <dbReference type="SAM" id="Coils"/>
    </source>
</evidence>
<organism evidence="4 5">
    <name type="scientific">Branchiostoma lanceolatum</name>
    <name type="common">Common lancelet</name>
    <name type="synonym">Amphioxus lanceolatum</name>
    <dbReference type="NCBI Taxonomy" id="7740"/>
    <lineage>
        <taxon>Eukaryota</taxon>
        <taxon>Metazoa</taxon>
        <taxon>Chordata</taxon>
        <taxon>Cephalochordata</taxon>
        <taxon>Leptocardii</taxon>
        <taxon>Amphioxiformes</taxon>
        <taxon>Branchiostomatidae</taxon>
        <taxon>Branchiostoma</taxon>
    </lineage>
</organism>
<accession>A0A8K0E7C9</accession>
<keyword evidence="1" id="KW-0175">Coiled coil</keyword>
<dbReference type="InterPro" id="IPR050863">
    <property type="entry name" value="CenT-Element_Derived"/>
</dbReference>
<proteinExistence type="predicted"/>
<evidence type="ECO:0000313" key="5">
    <source>
        <dbReference type="Proteomes" id="UP000838412"/>
    </source>
</evidence>
<reference evidence="4" key="1">
    <citation type="submission" date="2022-01" db="EMBL/GenBank/DDBJ databases">
        <authorList>
            <person name="Braso-Vives M."/>
        </authorList>
    </citation>
    <scope>NUCLEOTIDE SEQUENCE</scope>
</reference>
<protein>
    <submittedName>
        <fullName evidence="4">TIGD4 protein</fullName>
    </submittedName>
</protein>
<sequence length="460" mass="51768">MFDTEHSPGLENVEFYASADMFPSNTEQSAGSENAEFDASADMFPSDTEHTPGSENAAFDPSADMHVCVPGLHISLGLFHKFFKMLEAELQDLDIILASHLTTHIFPDEDVDAAEVMMDPTLHGLTRYVEAADQDRILEAEAAALEEEIESCDNDLAWIIYQEEDDFDEDEEDDVPIALLVEQNAVALEKDIKCLLEKKENCSQHGCMEPGWTRAQWKIGRRKIPDVTAGYTYAPEKIFNMYESGLFYRTTTKRTLSVQGEQCAGGKQAKDRHVDVRSLPVTYRNNKTAWMTSDLFLEWLQTLDRKMHQQYRKILLFADNAPSQPDIDLENEDQRLYEAIKSGAPVVRTKRQEDNFQKMKDALFGQCKTSSAGVALIQESRSAMASWLGRPSDVSTSTTAEDGIPGSDNEDTIPDEELRQKKIALTEEVVKLGGLWKTSEEVDEKMKAVPKPDKLEAVKF</sequence>
<dbReference type="GO" id="GO:0005634">
    <property type="term" value="C:nucleus"/>
    <property type="evidence" value="ECO:0007669"/>
    <property type="project" value="TreeGrafter"/>
</dbReference>
<keyword evidence="5" id="KW-1185">Reference proteome</keyword>
<name>A0A8K0E7C9_BRALA</name>
<dbReference type="PANTHER" id="PTHR19303">
    <property type="entry name" value="TRANSPOSON"/>
    <property type="match status" value="1"/>
</dbReference>
<feature type="domain" description="DDE-1" evidence="3">
    <location>
        <begin position="273"/>
        <end position="330"/>
    </location>
</feature>
<dbReference type="Proteomes" id="UP000838412">
    <property type="component" value="Chromosome 12"/>
</dbReference>
<evidence type="ECO:0000259" key="3">
    <source>
        <dbReference type="Pfam" id="PF03184"/>
    </source>
</evidence>
<dbReference type="EMBL" id="OV696697">
    <property type="protein sequence ID" value="CAH1242415.1"/>
    <property type="molecule type" value="Genomic_DNA"/>
</dbReference>
<dbReference type="AlphaFoldDB" id="A0A8K0E7C9"/>
<dbReference type="InterPro" id="IPR004875">
    <property type="entry name" value="DDE_SF_endonuclease_dom"/>
</dbReference>
<feature type="region of interest" description="Disordered" evidence="2">
    <location>
        <begin position="387"/>
        <end position="415"/>
    </location>
</feature>
<dbReference type="GO" id="GO:0003677">
    <property type="term" value="F:DNA binding"/>
    <property type="evidence" value="ECO:0007669"/>
    <property type="project" value="TreeGrafter"/>
</dbReference>
<evidence type="ECO:0000256" key="2">
    <source>
        <dbReference type="SAM" id="MobiDB-lite"/>
    </source>
</evidence>